<feature type="region of interest" description="Disordered" evidence="1">
    <location>
        <begin position="49"/>
        <end position="68"/>
    </location>
</feature>
<protein>
    <submittedName>
        <fullName evidence="3">Uncharacterized protein</fullName>
    </submittedName>
</protein>
<evidence type="ECO:0000256" key="2">
    <source>
        <dbReference type="SAM" id="SignalP"/>
    </source>
</evidence>
<dbReference type="InterPro" id="IPR015943">
    <property type="entry name" value="WD40/YVTN_repeat-like_dom_sf"/>
</dbReference>
<evidence type="ECO:0000256" key="1">
    <source>
        <dbReference type="SAM" id="MobiDB-lite"/>
    </source>
</evidence>
<keyword evidence="2" id="KW-0732">Signal</keyword>
<feature type="signal peptide" evidence="2">
    <location>
        <begin position="1"/>
        <end position="20"/>
    </location>
</feature>
<dbReference type="Gene3D" id="2.130.10.10">
    <property type="entry name" value="YVTN repeat-like/Quinoprotein amine dehydrogenase"/>
    <property type="match status" value="1"/>
</dbReference>
<dbReference type="EMBL" id="CAKOGP040001001">
    <property type="protein sequence ID" value="CAJ1941093.1"/>
    <property type="molecule type" value="Genomic_DNA"/>
</dbReference>
<gene>
    <name evidence="3" type="ORF">CYCCA115_LOCUS7349</name>
</gene>
<dbReference type="AlphaFoldDB" id="A0AAD2FHJ4"/>
<dbReference type="PANTHER" id="PTHR36220">
    <property type="entry name" value="UNNAMED PRODUCT"/>
    <property type="match status" value="1"/>
</dbReference>
<dbReference type="SUPFAM" id="SSF50965">
    <property type="entry name" value="Galactose oxidase, central domain"/>
    <property type="match status" value="1"/>
</dbReference>
<dbReference type="PANTHER" id="PTHR36220:SF1">
    <property type="entry name" value="GAMMA TUBULIN COMPLEX COMPONENT C-TERMINAL DOMAIN-CONTAINING PROTEIN"/>
    <property type="match status" value="1"/>
</dbReference>
<comment type="caution">
    <text evidence="3">The sequence shown here is derived from an EMBL/GenBank/DDBJ whole genome shotgun (WGS) entry which is preliminary data.</text>
</comment>
<proteinExistence type="predicted"/>
<keyword evidence="4" id="KW-1185">Reference proteome</keyword>
<evidence type="ECO:0000313" key="4">
    <source>
        <dbReference type="Proteomes" id="UP001295423"/>
    </source>
</evidence>
<reference evidence="3" key="1">
    <citation type="submission" date="2023-08" db="EMBL/GenBank/DDBJ databases">
        <authorList>
            <person name="Audoor S."/>
            <person name="Bilcke G."/>
        </authorList>
    </citation>
    <scope>NUCLEOTIDE SEQUENCE</scope>
</reference>
<organism evidence="3 4">
    <name type="scientific">Cylindrotheca closterium</name>
    <dbReference type="NCBI Taxonomy" id="2856"/>
    <lineage>
        <taxon>Eukaryota</taxon>
        <taxon>Sar</taxon>
        <taxon>Stramenopiles</taxon>
        <taxon>Ochrophyta</taxon>
        <taxon>Bacillariophyta</taxon>
        <taxon>Bacillariophyceae</taxon>
        <taxon>Bacillariophycidae</taxon>
        <taxon>Bacillariales</taxon>
        <taxon>Bacillariaceae</taxon>
        <taxon>Cylindrotheca</taxon>
    </lineage>
</organism>
<sequence>MKCTMIMIILTLLLSTAVEAGKLRTANQVKSTTHANLRKTTKRNKIAVAKPSTPVDRRRGSRSTKRKLKSKEIWHSLGQGGDGVAAGNVGWSLSLSSDGHTVAAATQFKANAKFGHVDVLGWNGTAWNRVGNRIEGDPMSTVESVSLSGDGRRVAIGEPASNDFLGCVRVFNLNDDTWFQMGESIRIDGGEVPTRQLVSLSSAGNVLAVGAPGVSTLHRNGQVRAFSWNGYDWRPLGQPIEGKHDHDQYGWSLALSADGQILATGGYNAVNESANVGVYELTDNLWVQMGSDFQAAMTSDSYTVNYLSLSSDGKTFALGEPGDPTKGQYAGRARVFHFEHERWAQIGQDIFTESKGNQDSGQFGYSISLSSPGNMLAVGGPTHASNPRTVASGRAVIFKWSGSAWTQIGQAFDGSDDYQHLGWSVALSDDGNTFAIGESFARGIGHVKVYQIPISATSVGSQGDLHYKTWKGDRYQHHGQCDMLFIKDDNFANGRGLQVQTRTKNVRFWSFNRAAAIQIGNDTLEIEGTIEPNQGGEGNRYWINGVYQGPLKTLGGFPVKNQIRYRTRRNFIVDLDSVYPSQKIVLSTWKGFVRVDIQNGTYESFGKSVGMLGDFTTGKTLARDGSTEMHAFFEFGSEWQVLPTEGMLFHNLAEPQFPKTCILLDNPRGNFHRRLLEEVEAEDACSEILDEDDFIDCIYETVPTQELDIVAADT</sequence>
<feature type="chain" id="PRO_5042001344" evidence="2">
    <location>
        <begin position="21"/>
        <end position="714"/>
    </location>
</feature>
<feature type="compositionally biased region" description="Basic residues" evidence="1">
    <location>
        <begin position="59"/>
        <end position="68"/>
    </location>
</feature>
<dbReference type="Proteomes" id="UP001295423">
    <property type="component" value="Unassembled WGS sequence"/>
</dbReference>
<evidence type="ECO:0000313" key="3">
    <source>
        <dbReference type="EMBL" id="CAJ1941093.1"/>
    </source>
</evidence>
<accession>A0AAD2FHJ4</accession>
<name>A0AAD2FHJ4_9STRA</name>
<dbReference type="InterPro" id="IPR011043">
    <property type="entry name" value="Gal_Oxase/kelch_b-propeller"/>
</dbReference>